<dbReference type="EMBL" id="BAAAGA010000005">
    <property type="protein sequence ID" value="GAA0625451.1"/>
    <property type="molecule type" value="Genomic_DNA"/>
</dbReference>
<dbReference type="GO" id="GO:0016874">
    <property type="term" value="F:ligase activity"/>
    <property type="evidence" value="ECO:0007669"/>
    <property type="project" value="UniProtKB-KW"/>
</dbReference>
<dbReference type="Proteomes" id="UP001501352">
    <property type="component" value="Unassembled WGS sequence"/>
</dbReference>
<sequence>MTYDLFSTPAGEAPKQATIERLFFGLMLPETPAQAAVEVLEESRREQGLRGQPIRKDRLHITLIHIGDYENALPQRIVDEALNAGASLALPAFDVIFDRETSFSGAPGRYPHILSGAEGLDALKAFRSELLKAVIRHGVKPLSRQDFNPHVTLSYADRRLPERPIPPIGWRPEEFVLIHSEVGRSIYHTLGRWPLR</sequence>
<dbReference type="Gene3D" id="3.90.1140.10">
    <property type="entry name" value="Cyclic phosphodiesterase"/>
    <property type="match status" value="1"/>
</dbReference>
<comment type="caution">
    <text evidence="2">The sequence shown here is derived from an EMBL/GenBank/DDBJ whole genome shotgun (WGS) entry which is preliminary data.</text>
</comment>
<dbReference type="RefSeq" id="WP_343793798.1">
    <property type="nucleotide sequence ID" value="NZ_BAAAGA010000005.1"/>
</dbReference>
<dbReference type="PANTHER" id="PTHR35561">
    <property type="entry name" value="RNA 2',3'-CYCLIC PHOSPHODIESTERASE"/>
    <property type="match status" value="1"/>
</dbReference>
<reference evidence="2 3" key="1">
    <citation type="journal article" date="2019" name="Int. J. Syst. Evol. Microbiol.">
        <title>The Global Catalogue of Microorganisms (GCM) 10K type strain sequencing project: providing services to taxonomists for standard genome sequencing and annotation.</title>
        <authorList>
            <consortium name="The Broad Institute Genomics Platform"/>
            <consortium name="The Broad Institute Genome Sequencing Center for Infectious Disease"/>
            <person name="Wu L."/>
            <person name="Ma J."/>
        </authorList>
    </citation>
    <scope>NUCLEOTIDE SEQUENCE [LARGE SCALE GENOMIC DNA]</scope>
    <source>
        <strain evidence="2 3">JCM 12928</strain>
    </source>
</reference>
<organism evidence="2 3">
    <name type="scientific">Brevundimonas kwangchunensis</name>
    <dbReference type="NCBI Taxonomy" id="322163"/>
    <lineage>
        <taxon>Bacteria</taxon>
        <taxon>Pseudomonadati</taxon>
        <taxon>Pseudomonadota</taxon>
        <taxon>Alphaproteobacteria</taxon>
        <taxon>Caulobacterales</taxon>
        <taxon>Caulobacteraceae</taxon>
        <taxon>Brevundimonas</taxon>
    </lineage>
</organism>
<evidence type="ECO:0000313" key="3">
    <source>
        <dbReference type="Proteomes" id="UP001501352"/>
    </source>
</evidence>
<evidence type="ECO:0000256" key="1">
    <source>
        <dbReference type="ARBA" id="ARBA00022801"/>
    </source>
</evidence>
<dbReference type="Pfam" id="PF13563">
    <property type="entry name" value="2_5_RNA_ligase2"/>
    <property type="match status" value="1"/>
</dbReference>
<accession>A0ABN1H0J0</accession>
<dbReference type="InterPro" id="IPR004175">
    <property type="entry name" value="RNA_CPDase"/>
</dbReference>
<name>A0ABN1H0J0_9CAUL</name>
<dbReference type="InterPro" id="IPR009097">
    <property type="entry name" value="Cyclic_Pdiesterase"/>
</dbReference>
<keyword evidence="1" id="KW-0378">Hydrolase</keyword>
<gene>
    <name evidence="2" type="ORF">GCM10009422_22570</name>
</gene>
<evidence type="ECO:0000313" key="2">
    <source>
        <dbReference type="EMBL" id="GAA0625451.1"/>
    </source>
</evidence>
<protein>
    <submittedName>
        <fullName evidence="2">2'-5' RNA ligase</fullName>
    </submittedName>
</protein>
<keyword evidence="3" id="KW-1185">Reference proteome</keyword>
<keyword evidence="2" id="KW-0436">Ligase</keyword>
<dbReference type="SUPFAM" id="SSF55144">
    <property type="entry name" value="LigT-like"/>
    <property type="match status" value="1"/>
</dbReference>
<dbReference type="PANTHER" id="PTHR35561:SF1">
    <property type="entry name" value="RNA 2',3'-CYCLIC PHOSPHODIESTERASE"/>
    <property type="match status" value="1"/>
</dbReference>
<proteinExistence type="predicted"/>